<dbReference type="EMBL" id="KV426746">
    <property type="protein sequence ID" value="KZV78837.1"/>
    <property type="molecule type" value="Genomic_DNA"/>
</dbReference>
<evidence type="ECO:0000313" key="1">
    <source>
        <dbReference type="EMBL" id="KZV78837.1"/>
    </source>
</evidence>
<dbReference type="InParanoid" id="A0A166N7F2"/>
<dbReference type="OrthoDB" id="3366922at2759"/>
<keyword evidence="2" id="KW-1185">Reference proteome</keyword>
<dbReference type="Proteomes" id="UP000077266">
    <property type="component" value="Unassembled WGS sequence"/>
</dbReference>
<protein>
    <submittedName>
        <fullName evidence="1">Uncharacterized protein</fullName>
    </submittedName>
</protein>
<reference evidence="1 2" key="1">
    <citation type="journal article" date="2016" name="Mol. Biol. Evol.">
        <title>Comparative Genomics of Early-Diverging Mushroom-Forming Fungi Provides Insights into the Origins of Lignocellulose Decay Capabilities.</title>
        <authorList>
            <person name="Nagy L.G."/>
            <person name="Riley R."/>
            <person name="Tritt A."/>
            <person name="Adam C."/>
            <person name="Daum C."/>
            <person name="Floudas D."/>
            <person name="Sun H."/>
            <person name="Yadav J.S."/>
            <person name="Pangilinan J."/>
            <person name="Larsson K.H."/>
            <person name="Matsuura K."/>
            <person name="Barry K."/>
            <person name="Labutti K."/>
            <person name="Kuo R."/>
            <person name="Ohm R.A."/>
            <person name="Bhattacharya S.S."/>
            <person name="Shirouzu T."/>
            <person name="Yoshinaga Y."/>
            <person name="Martin F.M."/>
            <person name="Grigoriev I.V."/>
            <person name="Hibbett D.S."/>
        </authorList>
    </citation>
    <scope>NUCLEOTIDE SEQUENCE [LARGE SCALE GENOMIC DNA]</scope>
    <source>
        <strain evidence="1 2">HHB12029</strain>
    </source>
</reference>
<proteinExistence type="predicted"/>
<evidence type="ECO:0000313" key="2">
    <source>
        <dbReference type="Proteomes" id="UP000077266"/>
    </source>
</evidence>
<sequence>MPALVQRVWSLVAGFWDSETVDAPDAAMEMRVLQQAVHVMHHLALSRGATNELRDRLHAGQGGIDYMFAVAIGRLAYADPPERLAQTLRDELRKLTGAHLVLAFEYYVELLQSLLEIFWNWSWTVQRWMRYITRINGTIQNRTRGKA</sequence>
<organism evidence="1 2">
    <name type="scientific">Exidia glandulosa HHB12029</name>
    <dbReference type="NCBI Taxonomy" id="1314781"/>
    <lineage>
        <taxon>Eukaryota</taxon>
        <taxon>Fungi</taxon>
        <taxon>Dikarya</taxon>
        <taxon>Basidiomycota</taxon>
        <taxon>Agaricomycotina</taxon>
        <taxon>Agaricomycetes</taxon>
        <taxon>Auriculariales</taxon>
        <taxon>Exidiaceae</taxon>
        <taxon>Exidia</taxon>
    </lineage>
</organism>
<gene>
    <name evidence="1" type="ORF">EXIGLDRAFT_499672</name>
</gene>
<dbReference type="AlphaFoldDB" id="A0A166N7F2"/>
<accession>A0A166N7F2</accession>
<name>A0A166N7F2_EXIGL</name>